<sequence length="106" mass="12222">KIEELSNEAYFSKNNEFAAWLKEETKLFFSDLSSEHARELFSDFIKDWNDLKSLNRDTMRASQVVLGVLITGYSKSSSIEATISISNMKRHRVLTLTTSRSIDRIL</sequence>
<dbReference type="EMBL" id="JAKUCV010005784">
    <property type="protein sequence ID" value="KAJ4829886.1"/>
    <property type="molecule type" value="Genomic_DNA"/>
</dbReference>
<gene>
    <name evidence="1" type="ORF">Tsubulata_013146</name>
</gene>
<organism evidence="1 2">
    <name type="scientific">Turnera subulata</name>
    <dbReference type="NCBI Taxonomy" id="218843"/>
    <lineage>
        <taxon>Eukaryota</taxon>
        <taxon>Viridiplantae</taxon>
        <taxon>Streptophyta</taxon>
        <taxon>Embryophyta</taxon>
        <taxon>Tracheophyta</taxon>
        <taxon>Spermatophyta</taxon>
        <taxon>Magnoliopsida</taxon>
        <taxon>eudicotyledons</taxon>
        <taxon>Gunneridae</taxon>
        <taxon>Pentapetalae</taxon>
        <taxon>rosids</taxon>
        <taxon>fabids</taxon>
        <taxon>Malpighiales</taxon>
        <taxon>Passifloraceae</taxon>
        <taxon>Turnera</taxon>
    </lineage>
</organism>
<accession>A0A9Q0FEE0</accession>
<reference evidence="1" key="2">
    <citation type="journal article" date="2023" name="Plants (Basel)">
        <title>Annotation of the Turnera subulata (Passifloraceae) Draft Genome Reveals the S-Locus Evolved after the Divergence of Turneroideae from Passifloroideae in a Stepwise Manner.</title>
        <authorList>
            <person name="Henning P.M."/>
            <person name="Roalson E.H."/>
            <person name="Mir W."/>
            <person name="McCubbin A.G."/>
            <person name="Shore J.S."/>
        </authorList>
    </citation>
    <scope>NUCLEOTIDE SEQUENCE</scope>
    <source>
        <strain evidence="1">F60SS</strain>
    </source>
</reference>
<dbReference type="InterPro" id="IPR044688">
    <property type="entry name" value="SCI-1-like"/>
</dbReference>
<dbReference type="Proteomes" id="UP001141552">
    <property type="component" value="Unassembled WGS sequence"/>
</dbReference>
<proteinExistence type="predicted"/>
<name>A0A9Q0FEE0_9ROSI</name>
<comment type="caution">
    <text evidence="1">The sequence shown here is derived from an EMBL/GenBank/DDBJ whole genome shotgun (WGS) entry which is preliminary data.</text>
</comment>
<evidence type="ECO:0000313" key="1">
    <source>
        <dbReference type="EMBL" id="KAJ4829886.1"/>
    </source>
</evidence>
<dbReference type="PANTHER" id="PTHR34117">
    <property type="entry name" value="STYLE CELL-CYCLE INHIBITOR 1"/>
    <property type="match status" value="1"/>
</dbReference>
<evidence type="ECO:0000313" key="2">
    <source>
        <dbReference type="Proteomes" id="UP001141552"/>
    </source>
</evidence>
<dbReference type="PANTHER" id="PTHR34117:SF1">
    <property type="entry name" value="STYLE CELL-CYCLE INHIBITOR 1"/>
    <property type="match status" value="1"/>
</dbReference>
<feature type="non-terminal residue" evidence="1">
    <location>
        <position position="1"/>
    </location>
</feature>
<protein>
    <submittedName>
        <fullName evidence="1">Uncharacterized protein</fullName>
    </submittedName>
</protein>
<reference evidence="1" key="1">
    <citation type="submission" date="2022-02" db="EMBL/GenBank/DDBJ databases">
        <authorList>
            <person name="Henning P.M."/>
            <person name="McCubbin A.G."/>
            <person name="Shore J.S."/>
        </authorList>
    </citation>
    <scope>NUCLEOTIDE SEQUENCE</scope>
    <source>
        <strain evidence="1">F60SS</strain>
        <tissue evidence="1">Leaves</tissue>
    </source>
</reference>
<dbReference type="OrthoDB" id="2139939at2759"/>
<keyword evidence="2" id="KW-1185">Reference proteome</keyword>
<dbReference type="AlphaFoldDB" id="A0A9Q0FEE0"/>